<dbReference type="InterPro" id="IPR052037">
    <property type="entry name" value="LPS_export_LptA"/>
</dbReference>
<evidence type="ECO:0000256" key="4">
    <source>
        <dbReference type="SAM" id="MobiDB-lite"/>
    </source>
</evidence>
<name>A0A381SAE2_9ZZZZ</name>
<dbReference type="GO" id="GO:0015920">
    <property type="term" value="P:lipopolysaccharide transport"/>
    <property type="evidence" value="ECO:0007669"/>
    <property type="project" value="InterPro"/>
</dbReference>
<feature type="region of interest" description="Disordered" evidence="4">
    <location>
        <begin position="1"/>
        <end position="23"/>
    </location>
</feature>
<gene>
    <name evidence="6" type="ORF">METZ01_LOCUS53115</name>
</gene>
<keyword evidence="1" id="KW-0813">Transport</keyword>
<evidence type="ECO:0000259" key="5">
    <source>
        <dbReference type="Pfam" id="PF03968"/>
    </source>
</evidence>
<dbReference type="NCBIfam" id="TIGR03002">
    <property type="entry name" value="outer_YhbN_LptA"/>
    <property type="match status" value="1"/>
</dbReference>
<evidence type="ECO:0000256" key="1">
    <source>
        <dbReference type="ARBA" id="ARBA00022448"/>
    </source>
</evidence>
<organism evidence="6">
    <name type="scientific">marine metagenome</name>
    <dbReference type="NCBI Taxonomy" id="408172"/>
    <lineage>
        <taxon>unclassified sequences</taxon>
        <taxon>metagenomes</taxon>
        <taxon>ecological metagenomes</taxon>
    </lineage>
</organism>
<accession>A0A381SAE2</accession>
<dbReference type="Gene3D" id="2.60.450.10">
    <property type="entry name" value="Lipopolysaccharide (LPS) transport protein A like domain"/>
    <property type="match status" value="1"/>
</dbReference>
<dbReference type="InterPro" id="IPR005653">
    <property type="entry name" value="OstA-like_N"/>
</dbReference>
<reference evidence="6" key="1">
    <citation type="submission" date="2018-05" db="EMBL/GenBank/DDBJ databases">
        <authorList>
            <person name="Lanie J.A."/>
            <person name="Ng W.-L."/>
            <person name="Kazmierczak K.M."/>
            <person name="Andrzejewski T.M."/>
            <person name="Davidsen T.M."/>
            <person name="Wayne K.J."/>
            <person name="Tettelin H."/>
            <person name="Glass J.I."/>
            <person name="Rusch D."/>
            <person name="Podicherti R."/>
            <person name="Tsui H.-C.T."/>
            <person name="Winkler M.E."/>
        </authorList>
    </citation>
    <scope>NUCLEOTIDE SEQUENCE</scope>
</reference>
<feature type="domain" description="Organic solvent tolerance-like N-terminal" evidence="5">
    <location>
        <begin position="18"/>
        <end position="124"/>
    </location>
</feature>
<evidence type="ECO:0000256" key="2">
    <source>
        <dbReference type="ARBA" id="ARBA00022729"/>
    </source>
</evidence>
<dbReference type="Pfam" id="PF03968">
    <property type="entry name" value="LptD_N"/>
    <property type="match status" value="1"/>
</dbReference>
<dbReference type="InterPro" id="IPR014340">
    <property type="entry name" value="LptA"/>
</dbReference>
<evidence type="ECO:0000256" key="3">
    <source>
        <dbReference type="ARBA" id="ARBA00022764"/>
    </source>
</evidence>
<feature type="compositionally biased region" description="Polar residues" evidence="4">
    <location>
        <begin position="1"/>
        <end position="13"/>
    </location>
</feature>
<evidence type="ECO:0000313" key="6">
    <source>
        <dbReference type="EMBL" id="SVA00261.1"/>
    </source>
</evidence>
<dbReference type="PANTHER" id="PTHR36504">
    <property type="entry name" value="LIPOPOLYSACCHARIDE EXPORT SYSTEM PROTEIN LPTA"/>
    <property type="match status" value="1"/>
</dbReference>
<keyword evidence="3" id="KW-0574">Periplasm</keyword>
<dbReference type="AlphaFoldDB" id="A0A381SAE2"/>
<sequence>MTSLSAPDSSFDNETPIHIRGDDLRGDMTTRTVISGSVTLDQGNIHVEADSMTIDWLEGEVQRITANGDKAHFTRTISKDNSSIDARARNIIYHRELNQIELQGMAFLRQGGSQFRGENILYDIGAGLVKADSGMSGGVEFIWDPRE</sequence>
<dbReference type="EMBL" id="UINC01002783">
    <property type="protein sequence ID" value="SVA00261.1"/>
    <property type="molecule type" value="Genomic_DNA"/>
</dbReference>
<dbReference type="GO" id="GO:0017089">
    <property type="term" value="F:glycolipid transfer activity"/>
    <property type="evidence" value="ECO:0007669"/>
    <property type="project" value="TreeGrafter"/>
</dbReference>
<dbReference type="PANTHER" id="PTHR36504:SF1">
    <property type="entry name" value="LIPOPOLYSACCHARIDE EXPORT SYSTEM PROTEIN LPTA"/>
    <property type="match status" value="1"/>
</dbReference>
<keyword evidence="2" id="KW-0732">Signal</keyword>
<dbReference type="GO" id="GO:0001530">
    <property type="term" value="F:lipopolysaccharide binding"/>
    <property type="evidence" value="ECO:0007669"/>
    <property type="project" value="InterPro"/>
</dbReference>
<dbReference type="GO" id="GO:0009279">
    <property type="term" value="C:cell outer membrane"/>
    <property type="evidence" value="ECO:0007669"/>
    <property type="project" value="TreeGrafter"/>
</dbReference>
<proteinExistence type="predicted"/>
<protein>
    <recommendedName>
        <fullName evidence="5">Organic solvent tolerance-like N-terminal domain-containing protein</fullName>
    </recommendedName>
</protein>
<dbReference type="GO" id="GO:0030288">
    <property type="term" value="C:outer membrane-bounded periplasmic space"/>
    <property type="evidence" value="ECO:0007669"/>
    <property type="project" value="TreeGrafter"/>
</dbReference>